<dbReference type="EMBL" id="RJVJ01000001">
    <property type="protein sequence ID" value="ROR44615.1"/>
    <property type="molecule type" value="Genomic_DNA"/>
</dbReference>
<keyword evidence="2" id="KW-0472">Membrane</keyword>
<sequence length="525" mass="56241">MTPTFARPGTPAVPASAPAAPAVPAAPAPAGSTWASPPAVPPQPTARAATDATRFLCAAVQLDGALGNRVVDAVLKEPYRAVAFSPGVDLVCVLRYALAAQARQATARGVLTCVVLVLVLPLLLQAPPPVPLPVFVLLLLAAAWATVLTERLVTFYGVLRPRLSRHAFDPARAPHAQPAEEKLLGEVAAQDRQGNVSVFAGFDPFLGYGKLVSPWNFTVAVDRPDEHSDQVLPFTLAELNTEVTGVLRALGLPGVTVAERVFVNGADLAQGLDPALQRLLLPRPDGRPRTDLPPDTLDRLREDGAGRARPYLLTTVSGWSGELVVGTVTRFSLSAARDLLFVEGGTTVLPPLHRWYHQVDHLLDRPTWRQLLTLLGTSAAAVPGRLLAAPAEVLGRLAEGLAARRKQREQLRRIALGAFNYGAELSIREAAAEPGFHRYFQQVDSQMYTKVVERRVLDALTDFLTDHQVDVSELRERQNVIYNGGIFTSGNANVSFVNSPVAAGAGSRIMRLAGRAPGGGKKEDR</sequence>
<keyword evidence="2" id="KW-1133">Transmembrane helix</keyword>
<protein>
    <submittedName>
        <fullName evidence="3">Uncharacterized protein</fullName>
    </submittedName>
</protein>
<evidence type="ECO:0000256" key="1">
    <source>
        <dbReference type="SAM" id="MobiDB-lite"/>
    </source>
</evidence>
<feature type="region of interest" description="Disordered" evidence="1">
    <location>
        <begin position="1"/>
        <end position="45"/>
    </location>
</feature>
<feature type="transmembrane region" description="Helical" evidence="2">
    <location>
        <begin position="130"/>
        <end position="153"/>
    </location>
</feature>
<dbReference type="AlphaFoldDB" id="A0A8G1XBT7"/>
<feature type="transmembrane region" description="Helical" evidence="2">
    <location>
        <begin position="105"/>
        <end position="124"/>
    </location>
</feature>
<name>A0A8G1XBT7_9ACTN</name>
<reference evidence="3 4" key="1">
    <citation type="submission" date="2018-11" db="EMBL/GenBank/DDBJ databases">
        <title>Sequencing the genomes of 1000 actinobacteria strains.</title>
        <authorList>
            <person name="Klenk H.-P."/>
        </authorList>
    </citation>
    <scope>NUCLEOTIDE SEQUENCE [LARGE SCALE GENOMIC DNA]</scope>
    <source>
        <strain evidence="3 4">DSM 44780</strain>
    </source>
</reference>
<proteinExistence type="predicted"/>
<comment type="caution">
    <text evidence="3">The sequence shown here is derived from an EMBL/GenBank/DDBJ whole genome shotgun (WGS) entry which is preliminary data.</text>
</comment>
<dbReference type="Proteomes" id="UP000267408">
    <property type="component" value="Unassembled WGS sequence"/>
</dbReference>
<evidence type="ECO:0000313" key="3">
    <source>
        <dbReference type="EMBL" id="ROR44615.1"/>
    </source>
</evidence>
<accession>A0A8G1XBT7</accession>
<evidence type="ECO:0000256" key="2">
    <source>
        <dbReference type="SAM" id="Phobius"/>
    </source>
</evidence>
<organism evidence="3 4">
    <name type="scientific">Kitasatospora cineracea</name>
    <dbReference type="NCBI Taxonomy" id="88074"/>
    <lineage>
        <taxon>Bacteria</taxon>
        <taxon>Bacillati</taxon>
        <taxon>Actinomycetota</taxon>
        <taxon>Actinomycetes</taxon>
        <taxon>Kitasatosporales</taxon>
        <taxon>Streptomycetaceae</taxon>
        <taxon>Kitasatospora</taxon>
    </lineage>
</organism>
<feature type="compositionally biased region" description="Low complexity" evidence="1">
    <location>
        <begin position="8"/>
        <end position="33"/>
    </location>
</feature>
<evidence type="ECO:0000313" key="4">
    <source>
        <dbReference type="Proteomes" id="UP000267408"/>
    </source>
</evidence>
<gene>
    <name evidence="3" type="ORF">EDD39_2820</name>
</gene>
<keyword evidence="2" id="KW-0812">Transmembrane</keyword>